<dbReference type="Pfam" id="PF02594">
    <property type="entry name" value="DUF167"/>
    <property type="match status" value="1"/>
</dbReference>
<dbReference type="InterPro" id="IPR003746">
    <property type="entry name" value="DUF167"/>
</dbReference>
<organism evidence="2 3">
    <name type="scientific">Phomopsis amygdali</name>
    <name type="common">Fusicoccum amygdali</name>
    <dbReference type="NCBI Taxonomy" id="1214568"/>
    <lineage>
        <taxon>Eukaryota</taxon>
        <taxon>Fungi</taxon>
        <taxon>Dikarya</taxon>
        <taxon>Ascomycota</taxon>
        <taxon>Pezizomycotina</taxon>
        <taxon>Sordariomycetes</taxon>
        <taxon>Sordariomycetidae</taxon>
        <taxon>Diaporthales</taxon>
        <taxon>Diaporthaceae</taxon>
        <taxon>Diaporthe</taxon>
    </lineage>
</organism>
<keyword evidence="3" id="KW-1185">Reference proteome</keyword>
<dbReference type="InterPro" id="IPR036591">
    <property type="entry name" value="YggU-like_sf"/>
</dbReference>
<sequence>MNLKLWGESTQRFQKLSGTGPTFFTLHIHMASHRVLQYVAGAKTKPPTVYMRCHVKPGASKVREGITALTDSTIELCVSAVPKDGESNKAVLTVLSEALNVPKSDLQITRGAKSRDKIIALGGKAVQDSETECISRIMKQLDDAIEANGS</sequence>
<evidence type="ECO:0000313" key="3">
    <source>
        <dbReference type="Proteomes" id="UP001265746"/>
    </source>
</evidence>
<protein>
    <recommendedName>
        <fullName evidence="4">YggU-like protein</fullName>
    </recommendedName>
</protein>
<dbReference type="SMART" id="SM01152">
    <property type="entry name" value="DUF167"/>
    <property type="match status" value="1"/>
</dbReference>
<dbReference type="Proteomes" id="UP001265746">
    <property type="component" value="Unassembled WGS sequence"/>
</dbReference>
<dbReference type="AlphaFoldDB" id="A0AAD9SJD2"/>
<dbReference type="HAMAP" id="MF_00634">
    <property type="entry name" value="UPF0235"/>
    <property type="match status" value="1"/>
</dbReference>
<evidence type="ECO:0008006" key="4">
    <source>
        <dbReference type="Google" id="ProtNLM"/>
    </source>
</evidence>
<dbReference type="PANTHER" id="PTHR13420">
    <property type="entry name" value="UPF0235 PROTEIN C15ORF40"/>
    <property type="match status" value="1"/>
</dbReference>
<dbReference type="GO" id="GO:0005737">
    <property type="term" value="C:cytoplasm"/>
    <property type="evidence" value="ECO:0007669"/>
    <property type="project" value="TreeGrafter"/>
</dbReference>
<dbReference type="SUPFAM" id="SSF69786">
    <property type="entry name" value="YggU-like"/>
    <property type="match status" value="1"/>
</dbReference>
<dbReference type="PANTHER" id="PTHR13420:SF7">
    <property type="entry name" value="UPF0235 PROTEIN C15ORF40"/>
    <property type="match status" value="1"/>
</dbReference>
<dbReference type="EMBL" id="JAUJFL010000002">
    <property type="protein sequence ID" value="KAK2609756.1"/>
    <property type="molecule type" value="Genomic_DNA"/>
</dbReference>
<comment type="caution">
    <text evidence="2">The sequence shown here is derived from an EMBL/GenBank/DDBJ whole genome shotgun (WGS) entry which is preliminary data.</text>
</comment>
<dbReference type="NCBIfam" id="TIGR00251">
    <property type="entry name" value="DUF167 family protein"/>
    <property type="match status" value="1"/>
</dbReference>
<evidence type="ECO:0000313" key="2">
    <source>
        <dbReference type="EMBL" id="KAK2609756.1"/>
    </source>
</evidence>
<name>A0AAD9SJD2_PHOAM</name>
<gene>
    <name evidence="2" type="ORF">N8I77_003242</name>
</gene>
<reference evidence="2" key="1">
    <citation type="submission" date="2023-06" db="EMBL/GenBank/DDBJ databases">
        <authorList>
            <person name="Noh H."/>
        </authorList>
    </citation>
    <scope>NUCLEOTIDE SEQUENCE</scope>
    <source>
        <strain evidence="2">DUCC20226</strain>
    </source>
</reference>
<accession>A0AAD9SJD2</accession>
<proteinExistence type="inferred from homology"/>
<dbReference type="Gene3D" id="3.30.1200.10">
    <property type="entry name" value="YggU-like"/>
    <property type="match status" value="1"/>
</dbReference>
<evidence type="ECO:0000256" key="1">
    <source>
        <dbReference type="ARBA" id="ARBA00010364"/>
    </source>
</evidence>
<comment type="similarity">
    <text evidence="1">Belongs to the UPF0235 family.</text>
</comment>